<dbReference type="SUPFAM" id="SSF53686">
    <property type="entry name" value="Tryptophan synthase beta subunit-like PLP-dependent enzymes"/>
    <property type="match status" value="1"/>
</dbReference>
<dbReference type="InterPro" id="IPR050147">
    <property type="entry name" value="Ser/Thr_Dehydratase"/>
</dbReference>
<dbReference type="GO" id="GO:0009097">
    <property type="term" value="P:isoleucine biosynthetic process"/>
    <property type="evidence" value="ECO:0007669"/>
    <property type="project" value="TreeGrafter"/>
</dbReference>
<dbReference type="GO" id="GO:0003941">
    <property type="term" value="F:L-serine ammonia-lyase activity"/>
    <property type="evidence" value="ECO:0007669"/>
    <property type="project" value="TreeGrafter"/>
</dbReference>
<proteinExistence type="predicted"/>
<comment type="caution">
    <text evidence="5">The sequence shown here is derived from an EMBL/GenBank/DDBJ whole genome shotgun (WGS) entry which is preliminary data.</text>
</comment>
<reference evidence="5 6" key="1">
    <citation type="journal article" date="2007" name="Int. J. Syst. Evol. Microbiol.">
        <title>Paenibacillus ginsengarvi sp. nov., isolated from soil from ginseng cultivation.</title>
        <authorList>
            <person name="Yoon M.H."/>
            <person name="Ten L.N."/>
            <person name="Im W.T."/>
        </authorList>
    </citation>
    <scope>NUCLEOTIDE SEQUENCE [LARGE SCALE GENOMIC DNA]</scope>
    <source>
        <strain evidence="5 6">KCTC 13059</strain>
    </source>
</reference>
<dbReference type="EMBL" id="RBAH01000014">
    <property type="protein sequence ID" value="RKN80693.1"/>
    <property type="molecule type" value="Genomic_DNA"/>
</dbReference>
<evidence type="ECO:0000256" key="1">
    <source>
        <dbReference type="ARBA" id="ARBA00001933"/>
    </source>
</evidence>
<dbReference type="GO" id="GO:0006565">
    <property type="term" value="P:L-serine catabolic process"/>
    <property type="evidence" value="ECO:0007669"/>
    <property type="project" value="TreeGrafter"/>
</dbReference>
<gene>
    <name evidence="5" type="ORF">D7M11_19640</name>
</gene>
<evidence type="ECO:0000313" key="5">
    <source>
        <dbReference type="EMBL" id="RKN80693.1"/>
    </source>
</evidence>
<protein>
    <submittedName>
        <fullName evidence="5">Pyridoxal-phosphate dependent enzyme</fullName>
    </submittedName>
</protein>
<keyword evidence="2" id="KW-0663">Pyridoxal phosphate</keyword>
<name>A0A3B0C411_9BACL</name>
<dbReference type="InterPro" id="IPR036052">
    <property type="entry name" value="TrpB-like_PALP_sf"/>
</dbReference>
<organism evidence="5 6">
    <name type="scientific">Paenibacillus ginsengarvi</name>
    <dbReference type="NCBI Taxonomy" id="400777"/>
    <lineage>
        <taxon>Bacteria</taxon>
        <taxon>Bacillati</taxon>
        <taxon>Bacillota</taxon>
        <taxon>Bacilli</taxon>
        <taxon>Bacillales</taxon>
        <taxon>Paenibacillaceae</taxon>
        <taxon>Paenibacillus</taxon>
    </lineage>
</organism>
<sequence>MIAYCWTCGKPAADTKSYECPDCRGTVLLHYDLERGAVLKNDALPGLWKYRRLLPEVPEGCRLYLGEGSTPLVPSRKLAKRLNVGELYFKLEGGNPTGSYKDRIAAVGISWALANGREACVGTTSGNAGAAYAAYAARAGMTYHLFVLEHMAEAKLAQVLAYGALVRKVKGFGTYADVGDRVFAAVLDLVRSNGWESTITAFRYNPYAMEGVKTISFELAEQLEAPPTAVYVPAGGAGLYVGIWKGFRELGELGAIAQRPFMVAVQPEGCSNIVRAYEAGARVPAPGASVSQISGLQVPNPPDGALALDIMASGDGAAVAVTDGDIWEAQRLLAEEEGIFCEPAAAAALAGLIRDVKERGGFGSQRVVCIVSGVGFKDGKRLLEMVSHVDVPLLDAEQLDLGLNPGKRGD</sequence>
<evidence type="ECO:0000259" key="4">
    <source>
        <dbReference type="Pfam" id="PF00291"/>
    </source>
</evidence>
<dbReference type="AlphaFoldDB" id="A0A3B0C411"/>
<dbReference type="Proteomes" id="UP000282311">
    <property type="component" value="Unassembled WGS sequence"/>
</dbReference>
<feature type="domain" description="Tryptophan synthase beta chain-like PALP" evidence="4">
    <location>
        <begin position="65"/>
        <end position="373"/>
    </location>
</feature>
<dbReference type="GO" id="GO:0004794">
    <property type="term" value="F:threonine deaminase activity"/>
    <property type="evidence" value="ECO:0007669"/>
    <property type="project" value="TreeGrafter"/>
</dbReference>
<comment type="cofactor">
    <cofactor evidence="1">
        <name>pyridoxal 5'-phosphate</name>
        <dbReference type="ChEBI" id="CHEBI:597326"/>
    </cofactor>
</comment>
<dbReference type="PANTHER" id="PTHR48078:SF6">
    <property type="entry name" value="L-THREONINE DEHYDRATASE CATABOLIC TDCB"/>
    <property type="match status" value="1"/>
</dbReference>
<dbReference type="GO" id="GO:0006567">
    <property type="term" value="P:L-threonine catabolic process"/>
    <property type="evidence" value="ECO:0007669"/>
    <property type="project" value="TreeGrafter"/>
</dbReference>
<keyword evidence="3" id="KW-0456">Lyase</keyword>
<keyword evidence="6" id="KW-1185">Reference proteome</keyword>
<dbReference type="Pfam" id="PF00291">
    <property type="entry name" value="PALP"/>
    <property type="match status" value="1"/>
</dbReference>
<dbReference type="OrthoDB" id="9778118at2"/>
<evidence type="ECO:0000256" key="2">
    <source>
        <dbReference type="ARBA" id="ARBA00022898"/>
    </source>
</evidence>
<accession>A0A3B0C411</accession>
<dbReference type="InterPro" id="IPR001926">
    <property type="entry name" value="TrpB-like_PALP"/>
</dbReference>
<evidence type="ECO:0000256" key="3">
    <source>
        <dbReference type="ARBA" id="ARBA00023239"/>
    </source>
</evidence>
<dbReference type="Gene3D" id="3.40.50.1100">
    <property type="match status" value="2"/>
</dbReference>
<dbReference type="PANTHER" id="PTHR48078">
    <property type="entry name" value="THREONINE DEHYDRATASE, MITOCHONDRIAL-RELATED"/>
    <property type="match status" value="1"/>
</dbReference>
<evidence type="ECO:0000313" key="6">
    <source>
        <dbReference type="Proteomes" id="UP000282311"/>
    </source>
</evidence>